<keyword evidence="2" id="KW-1185">Reference proteome</keyword>
<evidence type="ECO:0000313" key="1">
    <source>
        <dbReference type="EMBL" id="RLL18490.1"/>
    </source>
</evidence>
<protein>
    <recommendedName>
        <fullName evidence="3">YubB ferredoxin-like domain-containing protein</fullName>
    </recommendedName>
</protein>
<evidence type="ECO:0008006" key="3">
    <source>
        <dbReference type="Google" id="ProtNLM"/>
    </source>
</evidence>
<sequence length="170" mass="20046">MDIQKEYLDLNNNFSYHKASSADWRGIGYMEIPPAADIYFMEWFYRKVRDGEWLVWNKHQECWNPCDYDFEENCPNIHWMREGVSLKPHSNYSTSQAVPEWFDYTKQSPRIDGRYQIFISGEQLAADYKHPFGFACPIDGCAFVQELITHWAVLNSDPVVDVQELSNESK</sequence>
<dbReference type="Proteomes" id="UP000280271">
    <property type="component" value="Unassembled WGS sequence"/>
</dbReference>
<proteinExistence type="predicted"/>
<gene>
    <name evidence="1" type="ORF">D9K81_14915</name>
</gene>
<organism evidence="1 2">
    <name type="scientific">Acinetobacter chengduensis</name>
    <dbReference type="NCBI Taxonomy" id="2420890"/>
    <lineage>
        <taxon>Bacteria</taxon>
        <taxon>Pseudomonadati</taxon>
        <taxon>Pseudomonadota</taxon>
        <taxon>Gammaproteobacteria</taxon>
        <taxon>Moraxellales</taxon>
        <taxon>Moraxellaceae</taxon>
        <taxon>Acinetobacter</taxon>
    </lineage>
</organism>
<dbReference type="EMBL" id="RCHC01000020">
    <property type="protein sequence ID" value="RLL18490.1"/>
    <property type="molecule type" value="Genomic_DNA"/>
</dbReference>
<name>A0ABX9TS96_9GAMM</name>
<dbReference type="RefSeq" id="WP_120374573.1">
    <property type="nucleotide sequence ID" value="NZ_RCHC01000020.1"/>
</dbReference>
<evidence type="ECO:0000313" key="2">
    <source>
        <dbReference type="Proteomes" id="UP000280271"/>
    </source>
</evidence>
<reference evidence="1 2" key="1">
    <citation type="submission" date="2018-09" db="EMBL/GenBank/DDBJ databases">
        <title>The draft genome of Acinetobacter sp. strains.</title>
        <authorList>
            <person name="Qin J."/>
            <person name="Feng Y."/>
            <person name="Zong Z."/>
        </authorList>
    </citation>
    <scope>NUCLEOTIDE SEQUENCE [LARGE SCALE GENOMIC DNA]</scope>
    <source>
        <strain evidence="1 2">WCHAc060005</strain>
    </source>
</reference>
<accession>A0ABX9TS96</accession>
<comment type="caution">
    <text evidence="1">The sequence shown here is derived from an EMBL/GenBank/DDBJ whole genome shotgun (WGS) entry which is preliminary data.</text>
</comment>